<dbReference type="EMBL" id="HBGE01096900">
    <property type="protein sequence ID" value="CAD9180914.1"/>
    <property type="molecule type" value="Transcribed_RNA"/>
</dbReference>
<protein>
    <submittedName>
        <fullName evidence="1">Uncharacterized protein</fullName>
    </submittedName>
</protein>
<dbReference type="AlphaFoldDB" id="A0A7S1S0T5"/>
<name>A0A7S1S0T5_ALECA</name>
<reference evidence="1" key="1">
    <citation type="submission" date="2021-01" db="EMBL/GenBank/DDBJ databases">
        <authorList>
            <person name="Corre E."/>
            <person name="Pelletier E."/>
            <person name="Niang G."/>
            <person name="Scheremetjew M."/>
            <person name="Finn R."/>
            <person name="Kale V."/>
            <person name="Holt S."/>
            <person name="Cochrane G."/>
            <person name="Meng A."/>
            <person name="Brown T."/>
            <person name="Cohen L."/>
        </authorList>
    </citation>
    <scope>NUCLEOTIDE SEQUENCE</scope>
    <source>
        <strain evidence="1">OF101</strain>
    </source>
</reference>
<accession>A0A7S1S0T5</accession>
<gene>
    <name evidence="1" type="ORF">ACAT0790_LOCUS57686</name>
</gene>
<evidence type="ECO:0000313" key="1">
    <source>
        <dbReference type="EMBL" id="CAD9180914.1"/>
    </source>
</evidence>
<organism evidence="1">
    <name type="scientific">Alexandrium catenella</name>
    <name type="common">Red tide dinoflagellate</name>
    <name type="synonym">Gonyaulax catenella</name>
    <dbReference type="NCBI Taxonomy" id="2925"/>
    <lineage>
        <taxon>Eukaryota</taxon>
        <taxon>Sar</taxon>
        <taxon>Alveolata</taxon>
        <taxon>Dinophyceae</taxon>
        <taxon>Gonyaulacales</taxon>
        <taxon>Pyrocystaceae</taxon>
        <taxon>Alexandrium</taxon>
    </lineage>
</organism>
<sequence length="278" mass="31590">MNFGVRYAFDAGQCTGPFECARNGSRFELCAGASSGKYSGAYASKAGSFEFGEYGYFVGCNNLGNFPFPTYPTQYPGAVWYSLPGPCSSRTWKNHEEQCNIEQPGGRCSGTPTGQGNCTWNYEEAGEISLDELVGIPSYKDFLRSGRREYDKGPDRGHGFTWWDSMHDELANEWRIMKARQLFAKRYPHTANDTAVEAPPCDFDYDRFYADPGIKFWQCSTAERGDACYSEVRWAKRYGIKVRPSWYPGLTRSSSFEEFQEFLFKQKKGHCTRPPCMD</sequence>
<proteinExistence type="predicted"/>